<dbReference type="RefSeq" id="WP_109862364.1">
    <property type="nucleotide sequence ID" value="NZ_JBHRTS010000003.1"/>
</dbReference>
<dbReference type="PROSITE" id="PS01184">
    <property type="entry name" value="UBIE_2"/>
    <property type="match status" value="1"/>
</dbReference>
<evidence type="ECO:0000313" key="8">
    <source>
        <dbReference type="Proteomes" id="UP001595533"/>
    </source>
</evidence>
<proteinExistence type="inferred from homology"/>
<organism evidence="7 8">
    <name type="scientific">Marinicella sediminis</name>
    <dbReference type="NCBI Taxonomy" id="1792834"/>
    <lineage>
        <taxon>Bacteria</taxon>
        <taxon>Pseudomonadati</taxon>
        <taxon>Pseudomonadota</taxon>
        <taxon>Gammaproteobacteria</taxon>
        <taxon>Lysobacterales</taxon>
        <taxon>Marinicellaceae</taxon>
        <taxon>Marinicella</taxon>
    </lineage>
</organism>
<dbReference type="EMBL" id="JBHRTS010000003">
    <property type="protein sequence ID" value="MFC3193895.1"/>
    <property type="molecule type" value="Genomic_DNA"/>
</dbReference>
<keyword evidence="2 6" id="KW-0489">Methyltransferase</keyword>
<dbReference type="NCBIfam" id="NF001244">
    <property type="entry name" value="PRK00216.1-5"/>
    <property type="match status" value="1"/>
</dbReference>
<evidence type="ECO:0000256" key="1">
    <source>
        <dbReference type="ARBA" id="ARBA00022428"/>
    </source>
</evidence>
<accession>A0ABV7J6Y3</accession>
<dbReference type="PANTHER" id="PTHR43591">
    <property type="entry name" value="METHYLTRANSFERASE"/>
    <property type="match status" value="1"/>
</dbReference>
<evidence type="ECO:0000256" key="3">
    <source>
        <dbReference type="ARBA" id="ARBA00022679"/>
    </source>
</evidence>
<evidence type="ECO:0000256" key="2">
    <source>
        <dbReference type="ARBA" id="ARBA00022603"/>
    </source>
</evidence>
<evidence type="ECO:0000256" key="4">
    <source>
        <dbReference type="ARBA" id="ARBA00022688"/>
    </source>
</evidence>
<comment type="similarity">
    <text evidence="6">Belongs to the class I-like SAM-binding methyltransferase superfamily. MenG/UbiE family.</text>
</comment>
<comment type="caution">
    <text evidence="6">Lacks conserved residue(s) required for the propagation of feature annotation.</text>
</comment>
<dbReference type="GO" id="GO:0008425">
    <property type="term" value="F:2-methoxy-6-polyprenyl-1,4-benzoquinol methyltransferase activity"/>
    <property type="evidence" value="ECO:0007669"/>
    <property type="project" value="UniProtKB-EC"/>
</dbReference>
<name>A0ABV7J6Y3_9GAMM</name>
<dbReference type="EC" id="2.1.1.163" evidence="6"/>
<evidence type="ECO:0000256" key="5">
    <source>
        <dbReference type="ARBA" id="ARBA00022691"/>
    </source>
</evidence>
<comment type="catalytic activity">
    <reaction evidence="6">
        <text>a 2-demethylmenaquinol + S-adenosyl-L-methionine = a menaquinol + S-adenosyl-L-homocysteine + H(+)</text>
        <dbReference type="Rhea" id="RHEA:42640"/>
        <dbReference type="Rhea" id="RHEA-COMP:9539"/>
        <dbReference type="Rhea" id="RHEA-COMP:9563"/>
        <dbReference type="ChEBI" id="CHEBI:15378"/>
        <dbReference type="ChEBI" id="CHEBI:18151"/>
        <dbReference type="ChEBI" id="CHEBI:55437"/>
        <dbReference type="ChEBI" id="CHEBI:57856"/>
        <dbReference type="ChEBI" id="CHEBI:59789"/>
        <dbReference type="EC" id="2.1.1.163"/>
    </reaction>
</comment>
<keyword evidence="8" id="KW-1185">Reference proteome</keyword>
<dbReference type="Proteomes" id="UP001595533">
    <property type="component" value="Unassembled WGS sequence"/>
</dbReference>
<dbReference type="EC" id="2.1.1.201" evidence="6"/>
<feature type="binding site" evidence="6">
    <location>
        <position position="95"/>
    </location>
    <ligand>
        <name>S-adenosyl-L-methionine</name>
        <dbReference type="ChEBI" id="CHEBI:59789"/>
    </ligand>
</feature>
<gene>
    <name evidence="6 7" type="primary">ubiE</name>
    <name evidence="7" type="ORF">ACFODZ_06555</name>
</gene>
<dbReference type="InterPro" id="IPR029063">
    <property type="entry name" value="SAM-dependent_MTases_sf"/>
</dbReference>
<keyword evidence="1 6" id="KW-0474">Menaquinone biosynthesis</keyword>
<dbReference type="InterPro" id="IPR004033">
    <property type="entry name" value="UbiE/COQ5_MeTrFase"/>
</dbReference>
<dbReference type="GO" id="GO:0032259">
    <property type="term" value="P:methylation"/>
    <property type="evidence" value="ECO:0007669"/>
    <property type="project" value="UniProtKB-KW"/>
</dbReference>
<comment type="pathway">
    <text evidence="6">Quinol/quinone metabolism; menaquinone biosynthesis; menaquinol from 1,4-dihydroxy-2-naphthoate: step 2/2.</text>
</comment>
<keyword evidence="5 6" id="KW-0949">S-adenosyl-L-methionine</keyword>
<dbReference type="SUPFAM" id="SSF53335">
    <property type="entry name" value="S-adenosyl-L-methionine-dependent methyltransferases"/>
    <property type="match status" value="1"/>
</dbReference>
<dbReference type="CDD" id="cd02440">
    <property type="entry name" value="AdoMet_MTases"/>
    <property type="match status" value="1"/>
</dbReference>
<dbReference type="Gene3D" id="3.40.50.150">
    <property type="entry name" value="Vaccinia Virus protein VP39"/>
    <property type="match status" value="1"/>
</dbReference>
<evidence type="ECO:0000313" key="7">
    <source>
        <dbReference type="EMBL" id="MFC3193895.1"/>
    </source>
</evidence>
<feature type="binding site" evidence="6">
    <location>
        <position position="74"/>
    </location>
    <ligand>
        <name>S-adenosyl-L-methionine</name>
        <dbReference type="ChEBI" id="CHEBI:59789"/>
    </ligand>
</feature>
<evidence type="ECO:0000256" key="6">
    <source>
        <dbReference type="HAMAP-Rule" id="MF_01813"/>
    </source>
</evidence>
<keyword evidence="3 6" id="KW-0808">Transferase</keyword>
<comment type="function">
    <text evidence="6">Methyltransferase required for the conversion of demethylmenaquinol (DMKH2) to menaquinol (MKH2) and the conversion of 2-polyprenyl-6-methoxy-1,4-benzoquinol (DDMQH2) to 2-polyprenyl-3-methyl-6-methoxy-1,4-benzoquinol (DMQH2).</text>
</comment>
<dbReference type="PANTHER" id="PTHR43591:SF24">
    <property type="entry name" value="2-METHOXY-6-POLYPRENYL-1,4-BENZOQUINOL METHYLASE, MITOCHONDRIAL"/>
    <property type="match status" value="1"/>
</dbReference>
<feature type="binding site" evidence="6">
    <location>
        <begin position="123"/>
        <end position="124"/>
    </location>
    <ligand>
        <name>S-adenosyl-L-methionine</name>
        <dbReference type="ChEBI" id="CHEBI:59789"/>
    </ligand>
</feature>
<dbReference type="PROSITE" id="PS51608">
    <property type="entry name" value="SAM_MT_UBIE"/>
    <property type="match status" value="1"/>
</dbReference>
<dbReference type="PROSITE" id="PS01183">
    <property type="entry name" value="UBIE_1"/>
    <property type="match status" value="1"/>
</dbReference>
<keyword evidence="4 6" id="KW-0831">Ubiquinone biosynthesis</keyword>
<dbReference type="NCBIfam" id="NF001242">
    <property type="entry name" value="PRK00216.1-3"/>
    <property type="match status" value="1"/>
</dbReference>
<comment type="catalytic activity">
    <reaction evidence="6">
        <text>a 2-methoxy-6-(all-trans-polyprenyl)benzene-1,4-diol + S-adenosyl-L-methionine = a 5-methoxy-2-methyl-3-(all-trans-polyprenyl)benzene-1,4-diol + S-adenosyl-L-homocysteine + H(+)</text>
        <dbReference type="Rhea" id="RHEA:28286"/>
        <dbReference type="Rhea" id="RHEA-COMP:10858"/>
        <dbReference type="Rhea" id="RHEA-COMP:10859"/>
        <dbReference type="ChEBI" id="CHEBI:15378"/>
        <dbReference type="ChEBI" id="CHEBI:57856"/>
        <dbReference type="ChEBI" id="CHEBI:59789"/>
        <dbReference type="ChEBI" id="CHEBI:84166"/>
        <dbReference type="ChEBI" id="CHEBI:84167"/>
        <dbReference type="EC" id="2.1.1.201"/>
    </reaction>
</comment>
<sequence>MIDMQDKTTHFGFKEVPAADKEKLVGKVFTSVAGKYDLMNDLMSGGVHRLWKRHFVAASGIREGQRVLDLAGGTGDIAQLLMPRLGESGHVIIGDINQAMLEVGQDRMIDAGFFGRFEIQQMNAEALPLEDNSIDAVTMAFGLRNVTDKQQALNEMYRVLKPGGKALVLEFSQVNNSLLKQLYQFYSFKILPEIGHWVTNDRDSYQYLVESIEQHPNQETLQQMFEQAGLEMCGYENLSAGIVAIHTGYKL</sequence>
<dbReference type="HAMAP" id="MF_01813">
    <property type="entry name" value="MenG_UbiE_methyltr"/>
    <property type="match status" value="1"/>
</dbReference>
<dbReference type="InterPro" id="IPR023576">
    <property type="entry name" value="UbiE/COQ5_MeTrFase_CS"/>
</dbReference>
<dbReference type="NCBIfam" id="TIGR01934">
    <property type="entry name" value="MenG_MenH_UbiE"/>
    <property type="match status" value="1"/>
</dbReference>
<dbReference type="Pfam" id="PF01209">
    <property type="entry name" value="Ubie_methyltran"/>
    <property type="match status" value="1"/>
</dbReference>
<dbReference type="GO" id="GO:0043770">
    <property type="term" value="F:demethylmenaquinone methyltransferase activity"/>
    <property type="evidence" value="ECO:0007669"/>
    <property type="project" value="UniProtKB-EC"/>
</dbReference>
<comment type="pathway">
    <text evidence="6">Cofactor biosynthesis; ubiquinone biosynthesis.</text>
</comment>
<protein>
    <recommendedName>
        <fullName evidence="6">Ubiquinone/menaquinone biosynthesis C-methyltransferase UbiE</fullName>
        <ecNumber evidence="6">2.1.1.163</ecNumber>
        <ecNumber evidence="6">2.1.1.201</ecNumber>
    </recommendedName>
    <alternativeName>
        <fullName evidence="6">2-methoxy-6-polyprenyl-1,4-benzoquinol methylase</fullName>
    </alternativeName>
    <alternativeName>
        <fullName evidence="6">Demethylmenaquinone methyltransferase</fullName>
    </alternativeName>
</protein>
<comment type="caution">
    <text evidence="7">The sequence shown here is derived from an EMBL/GenBank/DDBJ whole genome shotgun (WGS) entry which is preliminary data.</text>
</comment>
<reference evidence="8" key="1">
    <citation type="journal article" date="2019" name="Int. J. Syst. Evol. Microbiol.">
        <title>The Global Catalogue of Microorganisms (GCM) 10K type strain sequencing project: providing services to taxonomists for standard genome sequencing and annotation.</title>
        <authorList>
            <consortium name="The Broad Institute Genomics Platform"/>
            <consortium name="The Broad Institute Genome Sequencing Center for Infectious Disease"/>
            <person name="Wu L."/>
            <person name="Ma J."/>
        </authorList>
    </citation>
    <scope>NUCLEOTIDE SEQUENCE [LARGE SCALE GENOMIC DNA]</scope>
    <source>
        <strain evidence="8">KCTC 42953</strain>
    </source>
</reference>